<gene>
    <name evidence="3" type="ORF">PoMZ_13438</name>
</gene>
<evidence type="ECO:0000256" key="2">
    <source>
        <dbReference type="SAM" id="SignalP"/>
    </source>
</evidence>
<evidence type="ECO:0000313" key="3">
    <source>
        <dbReference type="EMBL" id="QBZ66461.1"/>
    </source>
</evidence>
<evidence type="ECO:0000313" key="4">
    <source>
        <dbReference type="Proteomes" id="UP000294847"/>
    </source>
</evidence>
<accession>A0A4P7NVC2</accession>
<dbReference type="Proteomes" id="UP000294847">
    <property type="component" value="Chromosome 7"/>
</dbReference>
<dbReference type="AlphaFoldDB" id="A0A4P7NVC2"/>
<keyword evidence="2" id="KW-0732">Signal</keyword>
<feature type="signal peptide" evidence="2">
    <location>
        <begin position="1"/>
        <end position="21"/>
    </location>
</feature>
<proteinExistence type="predicted"/>
<reference evidence="3 4" key="1">
    <citation type="journal article" date="2019" name="Mol. Biol. Evol.">
        <title>Blast fungal genomes show frequent chromosomal changes, gene gains and losses, and effector gene turnover.</title>
        <authorList>
            <person name="Gomez Luciano L.B."/>
            <person name="Jason Tsai I."/>
            <person name="Chuma I."/>
            <person name="Tosa Y."/>
            <person name="Chen Y.H."/>
            <person name="Li J.Y."/>
            <person name="Li M.Y."/>
            <person name="Jade Lu M.Y."/>
            <person name="Nakayashiki H."/>
            <person name="Li W.H."/>
        </authorList>
    </citation>
    <scope>NUCLEOTIDE SEQUENCE [LARGE SCALE GENOMIC DNA]</scope>
    <source>
        <strain evidence="3">MZ5-1-6</strain>
    </source>
</reference>
<name>A0A4P7NVC2_PYROR</name>
<evidence type="ECO:0000256" key="1">
    <source>
        <dbReference type="SAM" id="MobiDB-lite"/>
    </source>
</evidence>
<sequence>MQASIRYGLLASVTLYGVATAATCTSNLLIDDFSRRSTSNNNLGGYTNDDGSMRSITVQGTSLILTPVPPADGRLSPSYYYENLPCTQALSEGYSAISFTMKAPSKGSNFTLEIQTSTSCGTSAYTSDWQVVKDLTGDLQTVTIPLSGWRNPVTNLDAVKAFNWATWTSPTQGHGDEQWQLGDIMFVCGDAAEPTQSATSSGAAPSSTTASSASSSTTSAASETAATETSTSSSSPASSESSTTSLSSSSSSSTSSGFVTSTIVLDCKQHKVVFYDDLPFVDFYLLIHLVHLVHLIHLIHLVHIQDIDNDLILHVVHNEHHLQVVHHNIVHPVLQHQHLQINQHHHLQDLICIGTNNSQIDHDQSPHPNATHAHAAAAAHSACAQPAQAHSDQEANLHFPELVLLMVDRVEQYSVVQVEMSNNISFWPNGCLCLVAARRSLEFVIRIMSLFASVWQAYGPTPSRKVPRALGLWPFPRRLRLPTGLLAARKPDAVRGEATGLEPRGQVVALPDGAVGIDGEGNVLVVNMRNGQGSTVKGLPRVDDAAVAVGHVDGAVLLLAEKAESWRRGAAGRAQGYDGGGGEGENGFGTHGCGVFFGVFLVWSCGFLR</sequence>
<protein>
    <submittedName>
        <fullName evidence="3">Uncharacterized protein</fullName>
    </submittedName>
</protein>
<feature type="region of interest" description="Disordered" evidence="1">
    <location>
        <begin position="196"/>
        <end position="257"/>
    </location>
</feature>
<feature type="chain" id="PRO_5020918705" evidence="2">
    <location>
        <begin position="22"/>
        <end position="609"/>
    </location>
</feature>
<organism evidence="3 4">
    <name type="scientific">Pyricularia oryzae</name>
    <name type="common">Rice blast fungus</name>
    <name type="synonym">Magnaporthe oryzae</name>
    <dbReference type="NCBI Taxonomy" id="318829"/>
    <lineage>
        <taxon>Eukaryota</taxon>
        <taxon>Fungi</taxon>
        <taxon>Dikarya</taxon>
        <taxon>Ascomycota</taxon>
        <taxon>Pezizomycotina</taxon>
        <taxon>Sordariomycetes</taxon>
        <taxon>Sordariomycetidae</taxon>
        <taxon>Magnaporthales</taxon>
        <taxon>Pyriculariaceae</taxon>
        <taxon>Pyricularia</taxon>
    </lineage>
</organism>
<dbReference type="EMBL" id="CP034210">
    <property type="protein sequence ID" value="QBZ66461.1"/>
    <property type="molecule type" value="Genomic_DNA"/>
</dbReference>
<feature type="compositionally biased region" description="Low complexity" evidence="1">
    <location>
        <begin position="197"/>
        <end position="256"/>
    </location>
</feature>